<dbReference type="AlphaFoldDB" id="A0A2A7MZY3"/>
<feature type="compositionally biased region" description="Polar residues" evidence="1">
    <location>
        <begin position="263"/>
        <end position="276"/>
    </location>
</feature>
<evidence type="ECO:0008006" key="8">
    <source>
        <dbReference type="Google" id="ProtNLM"/>
    </source>
</evidence>
<reference evidence="4 7" key="2">
    <citation type="journal article" date="2019" name="Emerg. Microbes Infect.">
        <title>Comprehensive subspecies identification of 175 nontuberculous mycobacteria species based on 7547 genomic profiles.</title>
        <authorList>
            <person name="Matsumoto Y."/>
            <person name="Kinjo T."/>
            <person name="Motooka D."/>
            <person name="Nabeya D."/>
            <person name="Jung N."/>
            <person name="Uechi K."/>
            <person name="Horii T."/>
            <person name="Iida T."/>
            <person name="Fujita J."/>
            <person name="Nakamura S."/>
        </authorList>
    </citation>
    <scope>NUCLEOTIDE SEQUENCE [LARGE SCALE GENOMIC DNA]</scope>
    <source>
        <strain evidence="4 7">JCM 6377</strain>
    </source>
</reference>
<dbReference type="Proteomes" id="UP000220914">
    <property type="component" value="Unassembled WGS sequence"/>
</dbReference>
<evidence type="ECO:0000313" key="4">
    <source>
        <dbReference type="EMBL" id="GFG52410.1"/>
    </source>
</evidence>
<feature type="domain" description="DUF7157" evidence="2">
    <location>
        <begin position="348"/>
        <end position="438"/>
    </location>
</feature>
<accession>A0A2A7MZY3</accession>
<dbReference type="EMBL" id="BLKS01000001">
    <property type="protein sequence ID" value="GFG52410.1"/>
    <property type="molecule type" value="Genomic_DNA"/>
</dbReference>
<reference evidence="4" key="3">
    <citation type="submission" date="2020-02" db="EMBL/GenBank/DDBJ databases">
        <authorList>
            <person name="Matsumoto Y."/>
            <person name="Motooka D."/>
            <person name="Nakamura S."/>
        </authorList>
    </citation>
    <scope>NUCLEOTIDE SEQUENCE</scope>
    <source>
        <strain evidence="4">JCM 6377</strain>
    </source>
</reference>
<feature type="region of interest" description="Disordered" evidence="1">
    <location>
        <begin position="300"/>
        <end position="418"/>
    </location>
</feature>
<evidence type="ECO:0000313" key="5">
    <source>
        <dbReference type="EMBL" id="PEG37335.1"/>
    </source>
</evidence>
<evidence type="ECO:0000313" key="6">
    <source>
        <dbReference type="Proteomes" id="UP000220914"/>
    </source>
</evidence>
<feature type="compositionally biased region" description="Low complexity" evidence="1">
    <location>
        <begin position="300"/>
        <end position="320"/>
    </location>
</feature>
<dbReference type="EMBL" id="PDCP01000027">
    <property type="protein sequence ID" value="PEG37335.1"/>
    <property type="molecule type" value="Genomic_DNA"/>
</dbReference>
<dbReference type="OrthoDB" id="4641856at2"/>
<gene>
    <name evidence="5" type="ORF">CQY20_16260</name>
    <name evidence="4" type="ORF">MAGR_38510</name>
</gene>
<dbReference type="InterPro" id="IPR055581">
    <property type="entry name" value="DUF7157"/>
</dbReference>
<proteinExistence type="predicted"/>
<dbReference type="PRINTS" id="PR01217">
    <property type="entry name" value="PRICHEXTENSN"/>
</dbReference>
<sequence length="443" mass="44879">MDLVLGLSVTSTAVRWVLVEGWTGDGDAVDRGALDIDDVESFDAEALLTVLLDANETVLENGLHAVGVTWTTDGDIVAGAILAALEARGVQNVVSVSEVEAAEALAGGIAALAGYQDVAVCVFEPDATLVAVVGPDGVTVDRQELPADGNIELASSVIALDLNDRQLDAVFVVGSTDLEPVISSMDPVAAAPVISSAEADMAMTRGAAVAAALAVNALTAPPRSLFKLPAMSTTRVLTSVVAAAAVTLVVSLSVALGMRATPGAQTEQTKNASATGEQAGPTPGPSEVKAALAAPKLEPREAAPAPKPEAAAPKPEAAAPKPAPAAPPPAPEPAAPPVAQTMAAAPPAPAAVPEVEPPAAVPPAPEYVPPAPVYTPPAPAYSPPAPAYSPPAPAYAPPVQPQVPAVQPQVPAVQPQPRLRDKIIERIPIINRFHEPKYEYPNP</sequence>
<feature type="compositionally biased region" description="Low complexity" evidence="1">
    <location>
        <begin position="402"/>
        <end position="417"/>
    </location>
</feature>
<dbReference type="Pfam" id="PF23715">
    <property type="entry name" value="DUF7157"/>
    <property type="match status" value="1"/>
</dbReference>
<evidence type="ECO:0000259" key="3">
    <source>
        <dbReference type="Pfam" id="PF23717"/>
    </source>
</evidence>
<feature type="domain" description="DUF7159" evidence="3">
    <location>
        <begin position="2"/>
        <end position="219"/>
    </location>
</feature>
<comment type="caution">
    <text evidence="5">The sequence shown here is derived from an EMBL/GenBank/DDBJ whole genome shotgun (WGS) entry which is preliminary data.</text>
</comment>
<dbReference type="Proteomes" id="UP000465302">
    <property type="component" value="Unassembled WGS sequence"/>
</dbReference>
<evidence type="ECO:0000259" key="2">
    <source>
        <dbReference type="Pfam" id="PF23715"/>
    </source>
</evidence>
<feature type="region of interest" description="Disordered" evidence="1">
    <location>
        <begin position="262"/>
        <end position="288"/>
    </location>
</feature>
<dbReference type="InterPro" id="IPR055583">
    <property type="entry name" value="DUF7159"/>
</dbReference>
<organism evidence="5 6">
    <name type="scientific">Mycolicibacterium agri</name>
    <name type="common">Mycobacterium agri</name>
    <dbReference type="NCBI Taxonomy" id="36811"/>
    <lineage>
        <taxon>Bacteria</taxon>
        <taxon>Bacillati</taxon>
        <taxon>Actinomycetota</taxon>
        <taxon>Actinomycetes</taxon>
        <taxon>Mycobacteriales</taxon>
        <taxon>Mycobacteriaceae</taxon>
        <taxon>Mycolicibacterium</taxon>
    </lineage>
</organism>
<name>A0A2A7MZY3_MYCAG</name>
<reference evidence="5 6" key="1">
    <citation type="submission" date="2017-10" db="EMBL/GenBank/DDBJ databases">
        <title>The new phylogeny of genus Mycobacterium.</title>
        <authorList>
            <person name="Tortoli E."/>
            <person name="Trovato A."/>
            <person name="Cirillo D.M."/>
        </authorList>
    </citation>
    <scope>NUCLEOTIDE SEQUENCE [LARGE SCALE GENOMIC DNA]</scope>
    <source>
        <strain evidence="5 6">CCUG37673</strain>
    </source>
</reference>
<evidence type="ECO:0000256" key="1">
    <source>
        <dbReference type="SAM" id="MobiDB-lite"/>
    </source>
</evidence>
<protein>
    <recommendedName>
        <fullName evidence="8">Agglutinin receptor</fullName>
    </recommendedName>
</protein>
<feature type="compositionally biased region" description="Pro residues" evidence="1">
    <location>
        <begin position="321"/>
        <end position="336"/>
    </location>
</feature>
<evidence type="ECO:0000313" key="7">
    <source>
        <dbReference type="Proteomes" id="UP000465302"/>
    </source>
</evidence>
<keyword evidence="6" id="KW-1185">Reference proteome</keyword>
<feature type="compositionally biased region" description="Pro residues" evidence="1">
    <location>
        <begin position="346"/>
        <end position="401"/>
    </location>
</feature>
<dbReference type="Pfam" id="PF23717">
    <property type="entry name" value="DUF7159"/>
    <property type="match status" value="1"/>
</dbReference>